<sequence>MQPQRSSDFPGKPPVREADYSHELHCNHLIWLPLLLLHLLRPLLLVGHQAPSTARPSSPLRHQDPYPEGDLALAVAPVACPDLVPHDLRRGSNVTSEIAISVGARGFVRPSELDCSRNGGARKASSP</sequence>
<protein>
    <submittedName>
        <fullName evidence="1">Uncharacterized protein</fullName>
    </submittedName>
</protein>
<organism evidence="1 2">
    <name type="scientific">Ficus carica</name>
    <name type="common">Common fig</name>
    <dbReference type="NCBI Taxonomy" id="3494"/>
    <lineage>
        <taxon>Eukaryota</taxon>
        <taxon>Viridiplantae</taxon>
        <taxon>Streptophyta</taxon>
        <taxon>Embryophyta</taxon>
        <taxon>Tracheophyta</taxon>
        <taxon>Spermatophyta</taxon>
        <taxon>Magnoliopsida</taxon>
        <taxon>eudicotyledons</taxon>
        <taxon>Gunneridae</taxon>
        <taxon>Pentapetalae</taxon>
        <taxon>rosids</taxon>
        <taxon>fabids</taxon>
        <taxon>Rosales</taxon>
        <taxon>Moraceae</taxon>
        <taxon>Ficeae</taxon>
        <taxon>Ficus</taxon>
    </lineage>
</organism>
<reference evidence="1" key="1">
    <citation type="submission" date="2023-07" db="EMBL/GenBank/DDBJ databases">
        <title>draft genome sequence of fig (Ficus carica).</title>
        <authorList>
            <person name="Takahashi T."/>
            <person name="Nishimura K."/>
        </authorList>
    </citation>
    <scope>NUCLEOTIDE SEQUENCE</scope>
</reference>
<dbReference type="Proteomes" id="UP001187192">
    <property type="component" value="Unassembled WGS sequence"/>
</dbReference>
<proteinExistence type="predicted"/>
<gene>
    <name evidence="1" type="ORF">TIFTF001_012319</name>
</gene>
<dbReference type="EMBL" id="BTGU01000015">
    <property type="protein sequence ID" value="GMN43115.1"/>
    <property type="molecule type" value="Genomic_DNA"/>
</dbReference>
<comment type="caution">
    <text evidence="1">The sequence shown here is derived from an EMBL/GenBank/DDBJ whole genome shotgun (WGS) entry which is preliminary data.</text>
</comment>
<dbReference type="AlphaFoldDB" id="A0AA88A043"/>
<keyword evidence="2" id="KW-1185">Reference proteome</keyword>
<name>A0AA88A043_FICCA</name>
<evidence type="ECO:0000313" key="2">
    <source>
        <dbReference type="Proteomes" id="UP001187192"/>
    </source>
</evidence>
<evidence type="ECO:0000313" key="1">
    <source>
        <dbReference type="EMBL" id="GMN43115.1"/>
    </source>
</evidence>
<accession>A0AA88A043</accession>